<dbReference type="EMBL" id="JAFBCF010000001">
    <property type="protein sequence ID" value="MBM7798573.1"/>
    <property type="molecule type" value="Genomic_DNA"/>
</dbReference>
<feature type="region of interest" description="Disordered" evidence="1">
    <location>
        <begin position="38"/>
        <end position="58"/>
    </location>
</feature>
<name>A0ABS2RIU1_9ACTN</name>
<dbReference type="Proteomes" id="UP000704762">
    <property type="component" value="Unassembled WGS sequence"/>
</dbReference>
<reference evidence="3 4" key="1">
    <citation type="submission" date="2021-01" db="EMBL/GenBank/DDBJ databases">
        <title>Sequencing the genomes of 1000 actinobacteria strains.</title>
        <authorList>
            <person name="Klenk H.-P."/>
        </authorList>
    </citation>
    <scope>NUCLEOTIDE SEQUENCE [LARGE SCALE GENOMIC DNA]</scope>
    <source>
        <strain evidence="3 4">DSM 18662</strain>
    </source>
</reference>
<dbReference type="RefSeq" id="WP_204917097.1">
    <property type="nucleotide sequence ID" value="NZ_BAAAQP010000002.1"/>
</dbReference>
<sequence length="58" mass="6509">MPQLLGDLMLDAMFIALTALFFVGVAWLARTLGRLQAGDQESQPTHVVRQSVLRRGRR</sequence>
<evidence type="ECO:0000256" key="1">
    <source>
        <dbReference type="SAM" id="MobiDB-lite"/>
    </source>
</evidence>
<evidence type="ECO:0000256" key="2">
    <source>
        <dbReference type="SAM" id="Phobius"/>
    </source>
</evidence>
<keyword evidence="4" id="KW-1185">Reference proteome</keyword>
<keyword evidence="2" id="KW-0472">Membrane</keyword>
<proteinExistence type="predicted"/>
<keyword evidence="2" id="KW-1133">Transmembrane helix</keyword>
<evidence type="ECO:0000313" key="4">
    <source>
        <dbReference type="Proteomes" id="UP000704762"/>
    </source>
</evidence>
<gene>
    <name evidence="3" type="ORF">JOE57_001494</name>
</gene>
<comment type="caution">
    <text evidence="3">The sequence shown here is derived from an EMBL/GenBank/DDBJ whole genome shotgun (WGS) entry which is preliminary data.</text>
</comment>
<evidence type="ECO:0000313" key="3">
    <source>
        <dbReference type="EMBL" id="MBM7798573.1"/>
    </source>
</evidence>
<feature type="transmembrane region" description="Helical" evidence="2">
    <location>
        <begin position="12"/>
        <end position="29"/>
    </location>
</feature>
<organism evidence="3 4">
    <name type="scientific">Microlunatus panaciterrae</name>
    <dbReference type="NCBI Taxonomy" id="400768"/>
    <lineage>
        <taxon>Bacteria</taxon>
        <taxon>Bacillati</taxon>
        <taxon>Actinomycetota</taxon>
        <taxon>Actinomycetes</taxon>
        <taxon>Propionibacteriales</taxon>
        <taxon>Propionibacteriaceae</taxon>
        <taxon>Microlunatus</taxon>
    </lineage>
</organism>
<accession>A0ABS2RIU1</accession>
<protein>
    <submittedName>
        <fullName evidence="3">Uncharacterized protein</fullName>
    </submittedName>
</protein>
<keyword evidence="2" id="KW-0812">Transmembrane</keyword>